<dbReference type="STRING" id="1387277.SAMN06295998_102307"/>
<evidence type="ECO:0000313" key="3">
    <source>
        <dbReference type="Proteomes" id="UP000192330"/>
    </source>
</evidence>
<accession>A0A1W2A137</accession>
<name>A0A1W2A137_9RHOB</name>
<keyword evidence="1" id="KW-0732">Signal</keyword>
<sequence length="121" mass="13211">MKTAALFFVLLPIASLAQADAPRIDAVEAEKSGMGWRFSVTISHPDTGWDHYADGWEVVDADGNVLGYRELMHPHENEQPFTRSLSVVIVPDGVREVYVRARCSAEGWSGDPMPVTLSPGG</sequence>
<proteinExistence type="predicted"/>
<feature type="chain" id="PRO_5012958348" evidence="1">
    <location>
        <begin position="20"/>
        <end position="121"/>
    </location>
</feature>
<dbReference type="EMBL" id="FWYD01000002">
    <property type="protein sequence ID" value="SMC54326.1"/>
    <property type="molecule type" value="Genomic_DNA"/>
</dbReference>
<protein>
    <submittedName>
        <fullName evidence="2">Uncharacterized protein</fullName>
    </submittedName>
</protein>
<evidence type="ECO:0000256" key="1">
    <source>
        <dbReference type="SAM" id="SignalP"/>
    </source>
</evidence>
<organism evidence="2 3">
    <name type="scientific">Primorskyibacter flagellatus</name>
    <dbReference type="NCBI Taxonomy" id="1387277"/>
    <lineage>
        <taxon>Bacteria</taxon>
        <taxon>Pseudomonadati</taxon>
        <taxon>Pseudomonadota</taxon>
        <taxon>Alphaproteobacteria</taxon>
        <taxon>Rhodobacterales</taxon>
        <taxon>Roseobacteraceae</taxon>
        <taxon>Primorskyibacter</taxon>
    </lineage>
</organism>
<dbReference type="OrthoDB" id="573055at2"/>
<reference evidence="2 3" key="1">
    <citation type="submission" date="2017-04" db="EMBL/GenBank/DDBJ databases">
        <authorList>
            <person name="Afonso C.L."/>
            <person name="Miller P.J."/>
            <person name="Scott M.A."/>
            <person name="Spackman E."/>
            <person name="Goraichik I."/>
            <person name="Dimitrov K.M."/>
            <person name="Suarez D.L."/>
            <person name="Swayne D.E."/>
        </authorList>
    </citation>
    <scope>NUCLEOTIDE SEQUENCE [LARGE SCALE GENOMIC DNA]</scope>
    <source>
        <strain evidence="2 3">CGMCC 1.12644</strain>
    </source>
</reference>
<dbReference type="AlphaFoldDB" id="A0A1W2A137"/>
<dbReference type="RefSeq" id="WP_084351143.1">
    <property type="nucleotide sequence ID" value="NZ_FWYD01000002.1"/>
</dbReference>
<dbReference type="Proteomes" id="UP000192330">
    <property type="component" value="Unassembled WGS sequence"/>
</dbReference>
<keyword evidence="3" id="KW-1185">Reference proteome</keyword>
<gene>
    <name evidence="2" type="ORF">SAMN06295998_102307</name>
</gene>
<feature type="signal peptide" evidence="1">
    <location>
        <begin position="1"/>
        <end position="19"/>
    </location>
</feature>
<evidence type="ECO:0000313" key="2">
    <source>
        <dbReference type="EMBL" id="SMC54326.1"/>
    </source>
</evidence>